<accession>A0A1G6J7M7</accession>
<dbReference type="InterPro" id="IPR041628">
    <property type="entry name" value="ChlI/MoxR_AAA_lid"/>
</dbReference>
<dbReference type="InterPro" id="IPR050764">
    <property type="entry name" value="CbbQ/NirQ/NorQ/GpvN"/>
</dbReference>
<dbReference type="SUPFAM" id="SSF52540">
    <property type="entry name" value="P-loop containing nucleoside triphosphate hydrolases"/>
    <property type="match status" value="1"/>
</dbReference>
<dbReference type="GO" id="GO:0005524">
    <property type="term" value="F:ATP binding"/>
    <property type="evidence" value="ECO:0007669"/>
    <property type="project" value="UniProtKB-KW"/>
</dbReference>
<dbReference type="EMBL" id="FMZA01000003">
    <property type="protein sequence ID" value="SDC14687.1"/>
    <property type="molecule type" value="Genomic_DNA"/>
</dbReference>
<sequence>MDSKQIGEITDKVLKGLAPVVVGQKEQLRLLWASFLTGGHVLLEGVPGLGKTLMARALGAALDMSFARIQFTPDLMPADVTGTNIFDIQSGQFTFKRGPIFHHLILADEINRTPPKTQAALLEAMEEGHITVDGGEFSLPQPFFVVATQNPIEYEGTYPLPEAQLDRFMVKLTVDYPKEAEEMAILKGHRLTARREEPLDALVSAEEVLSCRKALDGVRADDVVVRYITALVRATRDHPQVILGASPRAGISLLVLGRALAAMDGRDYVTPDDIKRVVAPVFRHRLVPSPDVELEGLKIDDLVEEITRSVSVPR</sequence>
<dbReference type="FunFam" id="3.40.50.300:FF:000640">
    <property type="entry name" value="MoxR family ATPase"/>
    <property type="match status" value="1"/>
</dbReference>
<dbReference type="InterPro" id="IPR002078">
    <property type="entry name" value="Sigma_54_int"/>
</dbReference>
<protein>
    <submittedName>
        <fullName evidence="5">MoxR-like ATPase</fullName>
    </submittedName>
</protein>
<keyword evidence="6" id="KW-1185">Reference proteome</keyword>
<dbReference type="PANTHER" id="PTHR42759">
    <property type="entry name" value="MOXR FAMILY PROTEIN"/>
    <property type="match status" value="1"/>
</dbReference>
<evidence type="ECO:0000256" key="1">
    <source>
        <dbReference type="ARBA" id="ARBA00022741"/>
    </source>
</evidence>
<dbReference type="InterPro" id="IPR011703">
    <property type="entry name" value="ATPase_AAA-3"/>
</dbReference>
<dbReference type="PIRSF" id="PIRSF002849">
    <property type="entry name" value="AAA_ATPase_chaperone_MoxR_prd"/>
    <property type="match status" value="1"/>
</dbReference>
<dbReference type="GO" id="GO:0006355">
    <property type="term" value="P:regulation of DNA-templated transcription"/>
    <property type="evidence" value="ECO:0007669"/>
    <property type="project" value="InterPro"/>
</dbReference>
<evidence type="ECO:0000259" key="4">
    <source>
        <dbReference type="PROSITE" id="PS50045"/>
    </source>
</evidence>
<name>A0A1G6J7M7_9BACL</name>
<dbReference type="Pfam" id="PF07726">
    <property type="entry name" value="AAA_3"/>
    <property type="match status" value="1"/>
</dbReference>
<dbReference type="InterPro" id="IPR027417">
    <property type="entry name" value="P-loop_NTPase"/>
</dbReference>
<dbReference type="PROSITE" id="PS50045">
    <property type="entry name" value="SIGMA54_INTERACT_4"/>
    <property type="match status" value="1"/>
</dbReference>
<dbReference type="STRING" id="1236220.SAMN04488112_103217"/>
<feature type="domain" description="Sigma-54 factor interaction" evidence="4">
    <location>
        <begin position="14"/>
        <end position="150"/>
    </location>
</feature>
<dbReference type="Gene3D" id="1.10.8.80">
    <property type="entry name" value="Magnesium chelatase subunit I, C-Terminal domain"/>
    <property type="match status" value="1"/>
</dbReference>
<evidence type="ECO:0000313" key="5">
    <source>
        <dbReference type="EMBL" id="SDC14687.1"/>
    </source>
</evidence>
<evidence type="ECO:0000256" key="3">
    <source>
        <dbReference type="ARBA" id="ARBA00061607"/>
    </source>
</evidence>
<evidence type="ECO:0000313" key="6">
    <source>
        <dbReference type="Proteomes" id="UP000199387"/>
    </source>
</evidence>
<keyword evidence="1" id="KW-0547">Nucleotide-binding</keyword>
<dbReference type="Proteomes" id="UP000199387">
    <property type="component" value="Unassembled WGS sequence"/>
</dbReference>
<proteinExistence type="inferred from homology"/>
<dbReference type="RefSeq" id="WP_245662073.1">
    <property type="nucleotide sequence ID" value="NZ_FMZA01000003.1"/>
</dbReference>
<gene>
    <name evidence="5" type="ORF">SAMN04488112_103217</name>
</gene>
<dbReference type="Pfam" id="PF17863">
    <property type="entry name" value="AAA_lid_2"/>
    <property type="match status" value="1"/>
</dbReference>
<dbReference type="AlphaFoldDB" id="A0A1G6J7M7"/>
<keyword evidence="2" id="KW-0067">ATP-binding</keyword>
<comment type="similarity">
    <text evidence="3">Belongs to the MoxR family.</text>
</comment>
<dbReference type="CDD" id="cd00009">
    <property type="entry name" value="AAA"/>
    <property type="match status" value="1"/>
</dbReference>
<reference evidence="5 6" key="1">
    <citation type="submission" date="2016-10" db="EMBL/GenBank/DDBJ databases">
        <authorList>
            <person name="de Groot N.N."/>
        </authorList>
    </citation>
    <scope>NUCLEOTIDE SEQUENCE [LARGE SCALE GENOMIC DNA]</scope>
    <source>
        <strain evidence="5 6">DSM 45514</strain>
    </source>
</reference>
<evidence type="ECO:0000256" key="2">
    <source>
        <dbReference type="ARBA" id="ARBA00022840"/>
    </source>
</evidence>
<dbReference type="GO" id="GO:0016887">
    <property type="term" value="F:ATP hydrolysis activity"/>
    <property type="evidence" value="ECO:0007669"/>
    <property type="project" value="InterPro"/>
</dbReference>
<dbReference type="PANTHER" id="PTHR42759:SF1">
    <property type="entry name" value="MAGNESIUM-CHELATASE SUBUNIT CHLD"/>
    <property type="match status" value="1"/>
</dbReference>
<dbReference type="Gene3D" id="3.40.50.300">
    <property type="entry name" value="P-loop containing nucleotide triphosphate hydrolases"/>
    <property type="match status" value="1"/>
</dbReference>
<organism evidence="5 6">
    <name type="scientific">Melghirimyces thermohalophilus</name>
    <dbReference type="NCBI Taxonomy" id="1236220"/>
    <lineage>
        <taxon>Bacteria</taxon>
        <taxon>Bacillati</taxon>
        <taxon>Bacillota</taxon>
        <taxon>Bacilli</taxon>
        <taxon>Bacillales</taxon>
        <taxon>Thermoactinomycetaceae</taxon>
        <taxon>Melghirimyces</taxon>
    </lineage>
</organism>